<feature type="chain" id="PRO_5032802648" evidence="1">
    <location>
        <begin position="17"/>
        <end position="217"/>
    </location>
</feature>
<protein>
    <submittedName>
        <fullName evidence="2">Uncharacterized protein</fullName>
    </submittedName>
</protein>
<comment type="caution">
    <text evidence="2">The sequence shown here is derived from an EMBL/GenBank/DDBJ whole genome shotgun (WGS) entry which is preliminary data.</text>
</comment>
<evidence type="ECO:0000313" key="2">
    <source>
        <dbReference type="EMBL" id="CAF1591352.1"/>
    </source>
</evidence>
<proteinExistence type="predicted"/>
<feature type="signal peptide" evidence="1">
    <location>
        <begin position="1"/>
        <end position="16"/>
    </location>
</feature>
<dbReference type="AlphaFoldDB" id="A0A815ZZ64"/>
<keyword evidence="1" id="KW-0732">Signal</keyword>
<accession>A0A815ZZ64</accession>
<reference evidence="2" key="1">
    <citation type="submission" date="2021-02" db="EMBL/GenBank/DDBJ databases">
        <authorList>
            <person name="Nowell W R."/>
        </authorList>
    </citation>
    <scope>NUCLEOTIDE SEQUENCE</scope>
</reference>
<organism evidence="2 3">
    <name type="scientific">Adineta ricciae</name>
    <name type="common">Rotifer</name>
    <dbReference type="NCBI Taxonomy" id="249248"/>
    <lineage>
        <taxon>Eukaryota</taxon>
        <taxon>Metazoa</taxon>
        <taxon>Spiralia</taxon>
        <taxon>Gnathifera</taxon>
        <taxon>Rotifera</taxon>
        <taxon>Eurotatoria</taxon>
        <taxon>Bdelloidea</taxon>
        <taxon>Adinetida</taxon>
        <taxon>Adinetidae</taxon>
        <taxon>Adineta</taxon>
    </lineage>
</organism>
<evidence type="ECO:0000313" key="3">
    <source>
        <dbReference type="Proteomes" id="UP000663828"/>
    </source>
</evidence>
<sequence>MHLITLIIYAIFFCGSNVELRRFDKHFRFYVQNVASRFHANWRKSFLEKNPFVRNRFKLTKVRTNYNSSDFVYPMILTVGSCLVHRNLKVAQSRLNSSLLYVDILNMNYNELPSDWASENRATARIACRYVLQGLRRKRLFSQNYIDEISDIIHIQWMKRNGEYASKDLMVPFKNLTEIEKDKDRKAVLIACIVFNELFLYHRFNSTPVHFFGYIIE</sequence>
<dbReference type="EMBL" id="CAJNOR010006297">
    <property type="protein sequence ID" value="CAF1591352.1"/>
    <property type="molecule type" value="Genomic_DNA"/>
</dbReference>
<gene>
    <name evidence="2" type="ORF">XAT740_LOCUS46608</name>
</gene>
<keyword evidence="3" id="KW-1185">Reference proteome</keyword>
<dbReference type="Proteomes" id="UP000663828">
    <property type="component" value="Unassembled WGS sequence"/>
</dbReference>
<evidence type="ECO:0000256" key="1">
    <source>
        <dbReference type="SAM" id="SignalP"/>
    </source>
</evidence>
<name>A0A815ZZ64_ADIRI</name>